<feature type="region of interest" description="Disordered" evidence="2">
    <location>
        <begin position="65"/>
        <end position="91"/>
    </location>
</feature>
<organism evidence="5 6">
    <name type="scientific">Riccia sorocarpa</name>
    <dbReference type="NCBI Taxonomy" id="122646"/>
    <lineage>
        <taxon>Eukaryota</taxon>
        <taxon>Viridiplantae</taxon>
        <taxon>Streptophyta</taxon>
        <taxon>Embryophyta</taxon>
        <taxon>Marchantiophyta</taxon>
        <taxon>Marchantiopsida</taxon>
        <taxon>Marchantiidae</taxon>
        <taxon>Marchantiales</taxon>
        <taxon>Ricciaceae</taxon>
        <taxon>Riccia</taxon>
    </lineage>
</organism>
<evidence type="ECO:0000259" key="4">
    <source>
        <dbReference type="Pfam" id="PF23598"/>
    </source>
</evidence>
<keyword evidence="1" id="KW-0677">Repeat</keyword>
<dbReference type="PRINTS" id="PR00364">
    <property type="entry name" value="DISEASERSIST"/>
</dbReference>
<evidence type="ECO:0000313" key="6">
    <source>
        <dbReference type="Proteomes" id="UP001633002"/>
    </source>
</evidence>
<dbReference type="Gene3D" id="1.10.8.430">
    <property type="entry name" value="Helical domain of apoptotic protease-activating factors"/>
    <property type="match status" value="1"/>
</dbReference>
<protein>
    <recommendedName>
        <fullName evidence="7">NB-ARC domain-containing protein</fullName>
    </recommendedName>
</protein>
<dbReference type="InterPro" id="IPR044974">
    <property type="entry name" value="Disease_R_plants"/>
</dbReference>
<dbReference type="PANTHER" id="PTHR11017:SF385">
    <property type="entry name" value="DISEASE RESISTANCE PROTEIN (TIR-NBS-LRR CLASS)-RELATED"/>
    <property type="match status" value="1"/>
</dbReference>
<dbReference type="InterPro" id="IPR002182">
    <property type="entry name" value="NB-ARC"/>
</dbReference>
<feature type="compositionally biased region" description="Basic and acidic residues" evidence="2">
    <location>
        <begin position="1"/>
        <end position="18"/>
    </location>
</feature>
<proteinExistence type="predicted"/>
<dbReference type="SUPFAM" id="SSF53474">
    <property type="entry name" value="alpha/beta-Hydrolases"/>
    <property type="match status" value="1"/>
</dbReference>
<gene>
    <name evidence="5" type="ORF">R1sor_016740</name>
</gene>
<feature type="domain" description="NB-ARC" evidence="3">
    <location>
        <begin position="390"/>
        <end position="543"/>
    </location>
</feature>
<feature type="region of interest" description="Disordered" evidence="2">
    <location>
        <begin position="1"/>
        <end position="47"/>
    </location>
</feature>
<dbReference type="InterPro" id="IPR029058">
    <property type="entry name" value="AB_hydrolase_fold"/>
</dbReference>
<sequence>MDETPRAKRSKTSREKEPVSSAREIQSVSPESVMEKGAAIQRFPPEYQEIGDEIQSDFIFTHNEHESQVDNSRGGRYGASTSSSHQSELSQENIKRISDGLYKFYEPAEARSANLDIIFFHALQCELDDAHVEDAHISSWRSSSNPEEIWPQKWLSQDFPHARIMSVSYDCYMRQTDNEGRMDMYQITENLLQELIGARKDRDSGRPMIFVGHGFGGIVMKQLCIYAHNKKENVVSGRDVSMFVDSIRGFFFYSTPHRGVEGLKPPVEKEGPLVHWMYQLNENLVRLHEDFCKLEYRHGWIIFGVAGQDCNLGRPGLRLQEGSSRYGDNYMTVTCSHSHVCRPFDKTSIKYQRLQTLIQDSERKPYLPVPKVIVGFDGLISEVLEEHLRTHKFVGICGMGGIGKTTLAKLIFNRVCVRFEFTCFVEEVKGLSGPKSDIKKKVWEQMRHRAVPIRKADQVYEDVWYQVEGKSLLLIFDDVDSDQQVELLQEIADENGYIESRFILTSRNSELLRREDIHIICPNHLEKEDAEKLLSAHAFPNKQELSSSLKKIIQEVIEACEGLPLTLEILGKHLRARGTELWAEIPGVLRRCTKDIANLEQRLWARLRLSYDGLPGNEVQNMFLDIASFFILKDEHFDVDDAVMAWSSIYGSEHNRLQILEDSSLVTVRRYEYEEYEEYEDGETRMEFYMHEHLRRMGHRIAREKGRMLDLSCIRSSAEPDDEDDDGSEDQDLHWYDEKVVFQGGEDELGKIVAHRIMISEKSTAVLAQSCSFCIMHELWPKLKAIQFMDLFIDAMDCCEQCKGRRVLLPSTLVLFRLQSGVHMLSVEAGGNSAGDWSGTLSLSTCTSLVKLELFDCYYLGELSRLRHLRVLRISCCYGATNWLTSLGELRRLEKLHLGNIAEPFDLPSSFGHLTALQNLVIFQCKVRSIPVSFTNLTNLRCLEIDTIVGRQAISVGSFLQLRRFSMRCWGIADLPALFQVSTALELVDVTLEEAVPNLFRHLVQSWGKMTSLEYLKLTSEDEKLRVSLDLRSDRRSLEISLKGQLGSPVIFEPPPMFLTRVENFDLVCEDRSVVALASHMINLKHLAITVSGEQPVQDIFGRLRNLRKFKLVCTGVENSLVQSLESMTSLEDLTMQVEGPQAVQDVFGQLHNLRKFRLVCSGIENSLMHSLENMTSLEDLTMEVKGPQAVHDVFGQLHNLRRFRLVCSGIENSLMHSLENMTSLEDLTMEVEGPQAVQDVFGHLQKLQKLRKFRLVCSCVENGLAESLKNMINLEDLDVVIRGQQTVRDIFGHLKKLRKIRLVCSGMENNLVESWGKMTSLEYLFLRLEGPTSELKGTLDLRFDRRSLGICLNEVEGPQALWDIFGHLEKLRKFRLVCSCVENSLAESMINLEDLDVEIRGQQTAPDIFGHLEKLRKFR</sequence>
<dbReference type="GO" id="GO:0006952">
    <property type="term" value="P:defense response"/>
    <property type="evidence" value="ECO:0007669"/>
    <property type="project" value="UniProtKB-KW"/>
</dbReference>
<dbReference type="Proteomes" id="UP001633002">
    <property type="component" value="Unassembled WGS sequence"/>
</dbReference>
<dbReference type="Gene3D" id="3.80.10.10">
    <property type="entry name" value="Ribonuclease Inhibitor"/>
    <property type="match status" value="2"/>
</dbReference>
<evidence type="ECO:0008006" key="7">
    <source>
        <dbReference type="Google" id="ProtNLM"/>
    </source>
</evidence>
<feature type="compositionally biased region" description="Low complexity" evidence="2">
    <location>
        <begin position="80"/>
        <end position="91"/>
    </location>
</feature>
<comment type="caution">
    <text evidence="5">The sequence shown here is derived from an EMBL/GenBank/DDBJ whole genome shotgun (WGS) entry which is preliminary data.</text>
</comment>
<evidence type="ECO:0000313" key="5">
    <source>
        <dbReference type="EMBL" id="KAL3690431.1"/>
    </source>
</evidence>
<dbReference type="Pfam" id="PF23598">
    <property type="entry name" value="LRR_14"/>
    <property type="match status" value="1"/>
</dbReference>
<evidence type="ECO:0000259" key="3">
    <source>
        <dbReference type="Pfam" id="PF00931"/>
    </source>
</evidence>
<dbReference type="SUPFAM" id="SSF52047">
    <property type="entry name" value="RNI-like"/>
    <property type="match status" value="1"/>
</dbReference>
<dbReference type="PANTHER" id="PTHR11017">
    <property type="entry name" value="LEUCINE-RICH REPEAT-CONTAINING PROTEIN"/>
    <property type="match status" value="1"/>
</dbReference>
<keyword evidence="6" id="KW-1185">Reference proteome</keyword>
<dbReference type="InterPro" id="IPR032675">
    <property type="entry name" value="LRR_dom_sf"/>
</dbReference>
<dbReference type="SUPFAM" id="SSF52540">
    <property type="entry name" value="P-loop containing nucleoside triphosphate hydrolases"/>
    <property type="match status" value="1"/>
</dbReference>
<dbReference type="SUPFAM" id="SSF52058">
    <property type="entry name" value="L domain-like"/>
    <property type="match status" value="1"/>
</dbReference>
<dbReference type="EMBL" id="JBJQOH010000004">
    <property type="protein sequence ID" value="KAL3690431.1"/>
    <property type="molecule type" value="Genomic_DNA"/>
</dbReference>
<dbReference type="GO" id="GO:0051707">
    <property type="term" value="P:response to other organism"/>
    <property type="evidence" value="ECO:0007669"/>
    <property type="project" value="UniProtKB-ARBA"/>
</dbReference>
<accession>A0ABD3HK19</accession>
<reference evidence="5 6" key="1">
    <citation type="submission" date="2024-09" db="EMBL/GenBank/DDBJ databases">
        <title>Chromosome-scale assembly of Riccia sorocarpa.</title>
        <authorList>
            <person name="Paukszto L."/>
        </authorList>
    </citation>
    <scope>NUCLEOTIDE SEQUENCE [LARGE SCALE GENOMIC DNA]</scope>
    <source>
        <strain evidence="5">LP-2024</strain>
        <tissue evidence="5">Aerial parts of the thallus</tissue>
    </source>
</reference>
<evidence type="ECO:0000256" key="1">
    <source>
        <dbReference type="ARBA" id="ARBA00022737"/>
    </source>
</evidence>
<dbReference type="Gene3D" id="3.40.50.300">
    <property type="entry name" value="P-loop containing nucleotide triphosphate hydrolases"/>
    <property type="match status" value="1"/>
</dbReference>
<dbReference type="Pfam" id="PF00931">
    <property type="entry name" value="NB-ARC"/>
    <property type="match status" value="1"/>
</dbReference>
<dbReference type="InterPro" id="IPR042197">
    <property type="entry name" value="Apaf_helical"/>
</dbReference>
<feature type="domain" description="Disease resistance R13L4/SHOC-2-like LRR" evidence="4">
    <location>
        <begin position="862"/>
        <end position="1120"/>
    </location>
</feature>
<evidence type="ECO:0000256" key="2">
    <source>
        <dbReference type="SAM" id="MobiDB-lite"/>
    </source>
</evidence>
<dbReference type="InterPro" id="IPR027417">
    <property type="entry name" value="P-loop_NTPase"/>
</dbReference>
<dbReference type="InterPro" id="IPR055414">
    <property type="entry name" value="LRR_R13L4/SHOC2-like"/>
</dbReference>
<name>A0ABD3HK19_9MARC</name>